<dbReference type="AlphaFoldDB" id="A0AAV9JUW8"/>
<dbReference type="InterPro" id="IPR052086">
    <property type="entry name" value="Mannan_Polymerase_Subunit"/>
</dbReference>
<name>A0AAV9JUW8_9PEZI</name>
<organism evidence="2 3">
    <name type="scientific">Oleoguttula mirabilis</name>
    <dbReference type="NCBI Taxonomy" id="1507867"/>
    <lineage>
        <taxon>Eukaryota</taxon>
        <taxon>Fungi</taxon>
        <taxon>Dikarya</taxon>
        <taxon>Ascomycota</taxon>
        <taxon>Pezizomycotina</taxon>
        <taxon>Dothideomycetes</taxon>
        <taxon>Dothideomycetidae</taxon>
        <taxon>Mycosphaerellales</taxon>
        <taxon>Teratosphaeriaceae</taxon>
        <taxon>Oleoguttula</taxon>
    </lineage>
</organism>
<comment type="similarity">
    <text evidence="1">Belongs to the ANP1/MMN9/VAN1 family.</text>
</comment>
<dbReference type="InterPro" id="IPR029044">
    <property type="entry name" value="Nucleotide-diphossugar_trans"/>
</dbReference>
<evidence type="ECO:0000313" key="2">
    <source>
        <dbReference type="EMBL" id="KAK4549353.1"/>
    </source>
</evidence>
<keyword evidence="3" id="KW-1185">Reference proteome</keyword>
<evidence type="ECO:0000313" key="3">
    <source>
        <dbReference type="Proteomes" id="UP001324427"/>
    </source>
</evidence>
<dbReference type="PANTHER" id="PTHR43083:SF6">
    <property type="entry name" value="MANNAN POLYMERASE COMPLEXES SUBUNIT MNN9"/>
    <property type="match status" value="1"/>
</dbReference>
<gene>
    <name evidence="2" type="ORF">LTR36_006350</name>
</gene>
<dbReference type="EMBL" id="JAVFHQ010000004">
    <property type="protein sequence ID" value="KAK4549353.1"/>
    <property type="molecule type" value="Genomic_DNA"/>
</dbReference>
<evidence type="ECO:0000256" key="1">
    <source>
        <dbReference type="ARBA" id="ARBA00037964"/>
    </source>
</evidence>
<comment type="caution">
    <text evidence="2">The sequence shown here is derived from an EMBL/GenBank/DDBJ whole genome shotgun (WGS) entry which is preliminary data.</text>
</comment>
<sequence>MARSLVRLGALFAFLFLIWIISYTFEPRKTAYSCRTFWYCIGVSDRHGYAHPLPSTLSLESEVTLRDGTVRYRRATQDANPELLFLALIQGWQSWSSDFRSTQRTANDFMDLLASTKLDLTKAALAIMTASADEYERTMKATARLPFARTDVYLREDEDLGVKYEDRHDPRVQLARRANLALLRNYLMLRGLQDEQHIIWLDADVVELSENIIQTMISHSESNRDVGIITAICHQNEMANYDKNAWKIGDTPELLRPVADGDRDSASAELVATRLMLPELINGTDDSALVAIDSVGGTLLYVRAELVRKGVSFPPFNIVGTSWSQAGWIGVETEGICYIAKALRSGGCYVLGGKHHVRHIDWG</sequence>
<dbReference type="Gene3D" id="3.90.550.10">
    <property type="entry name" value="Spore Coat Polysaccharide Biosynthesis Protein SpsA, Chain A"/>
    <property type="match status" value="1"/>
</dbReference>
<accession>A0AAV9JUW8</accession>
<proteinExistence type="inferred from homology"/>
<reference evidence="2 3" key="1">
    <citation type="submission" date="2021-11" db="EMBL/GenBank/DDBJ databases">
        <title>Black yeast isolated from Biological Soil Crust.</title>
        <authorList>
            <person name="Kurbessoian T."/>
        </authorList>
    </citation>
    <scope>NUCLEOTIDE SEQUENCE [LARGE SCALE GENOMIC DNA]</scope>
    <source>
        <strain evidence="2 3">CCFEE 5522</strain>
    </source>
</reference>
<protein>
    <submittedName>
        <fullName evidence="2">Uncharacterized protein</fullName>
    </submittedName>
</protein>
<dbReference type="PANTHER" id="PTHR43083">
    <property type="entry name" value="MANNAN POLYMERASE II"/>
    <property type="match status" value="1"/>
</dbReference>
<dbReference type="Proteomes" id="UP001324427">
    <property type="component" value="Unassembled WGS sequence"/>
</dbReference>
<dbReference type="Pfam" id="PF03452">
    <property type="entry name" value="Anp1"/>
    <property type="match status" value="1"/>
</dbReference>